<reference evidence="1" key="1">
    <citation type="submission" date="2020-10" db="EMBL/GenBank/DDBJ databases">
        <title>High-Quality Genome Resource of Clonostachys rosea strain S41 by Oxford Nanopore Long-Read Sequencing.</title>
        <authorList>
            <person name="Wang H."/>
        </authorList>
    </citation>
    <scope>NUCLEOTIDE SEQUENCE</scope>
    <source>
        <strain evidence="1">S41</strain>
    </source>
</reference>
<name>A0A8H7N5D8_BIOOC</name>
<evidence type="ECO:0000313" key="1">
    <source>
        <dbReference type="EMBL" id="KAF9747749.1"/>
    </source>
</evidence>
<proteinExistence type="predicted"/>
<dbReference type="AlphaFoldDB" id="A0A8H7N5D8"/>
<evidence type="ECO:0000313" key="2">
    <source>
        <dbReference type="Proteomes" id="UP000616885"/>
    </source>
</evidence>
<protein>
    <recommendedName>
        <fullName evidence="3">Fungal N-terminal domain-containing protein</fullName>
    </recommendedName>
</protein>
<accession>A0A8H7N5D8</accession>
<evidence type="ECO:0008006" key="3">
    <source>
        <dbReference type="Google" id="ProtNLM"/>
    </source>
</evidence>
<organism evidence="1 2">
    <name type="scientific">Bionectria ochroleuca</name>
    <name type="common">Gliocladium roseum</name>
    <dbReference type="NCBI Taxonomy" id="29856"/>
    <lineage>
        <taxon>Eukaryota</taxon>
        <taxon>Fungi</taxon>
        <taxon>Dikarya</taxon>
        <taxon>Ascomycota</taxon>
        <taxon>Pezizomycotina</taxon>
        <taxon>Sordariomycetes</taxon>
        <taxon>Hypocreomycetidae</taxon>
        <taxon>Hypocreales</taxon>
        <taxon>Bionectriaceae</taxon>
        <taxon>Clonostachys</taxon>
    </lineage>
</organism>
<sequence>MLVGDIQSTLLVLIKLGVELKARLDALNQAAEDVQLLTTNLRLLLIVFENPANESILKGHVSEFVSILDILESIAKSCAKCAQVLDLDPSGQTAAEGSREAFGRKLIRRICVVKRIPGLLTEIQCKAEQLQKIYSAVSVVILQDIRTNQEQPPTGVGSSTLMT</sequence>
<gene>
    <name evidence="1" type="ORF">IM811_017254</name>
</gene>
<comment type="caution">
    <text evidence="1">The sequence shown here is derived from an EMBL/GenBank/DDBJ whole genome shotgun (WGS) entry which is preliminary data.</text>
</comment>
<dbReference type="EMBL" id="JADCTT010000009">
    <property type="protein sequence ID" value="KAF9747749.1"/>
    <property type="molecule type" value="Genomic_DNA"/>
</dbReference>
<dbReference type="Proteomes" id="UP000616885">
    <property type="component" value="Unassembled WGS sequence"/>
</dbReference>